<evidence type="ECO:0000256" key="3">
    <source>
        <dbReference type="ARBA" id="ARBA00022989"/>
    </source>
</evidence>
<dbReference type="Pfam" id="PF07681">
    <property type="entry name" value="DoxX"/>
    <property type="match status" value="1"/>
</dbReference>
<dbReference type="AlphaFoldDB" id="A0ABD6A522"/>
<feature type="transmembrane region" description="Helical" evidence="5">
    <location>
        <begin position="119"/>
        <end position="142"/>
    </location>
</feature>
<organism evidence="6 7">
    <name type="scientific">Halomarina halobia</name>
    <dbReference type="NCBI Taxonomy" id="3033386"/>
    <lineage>
        <taxon>Archaea</taxon>
        <taxon>Methanobacteriati</taxon>
        <taxon>Methanobacteriota</taxon>
        <taxon>Stenosarchaea group</taxon>
        <taxon>Halobacteria</taxon>
        <taxon>Halobacteriales</taxon>
        <taxon>Natronomonadaceae</taxon>
        <taxon>Halomarina</taxon>
    </lineage>
</organism>
<evidence type="ECO:0000313" key="6">
    <source>
        <dbReference type="EMBL" id="MFC7315704.1"/>
    </source>
</evidence>
<keyword evidence="3 5" id="KW-1133">Transmembrane helix</keyword>
<dbReference type="EMBL" id="JBHTBF010000001">
    <property type="protein sequence ID" value="MFC7315704.1"/>
    <property type="molecule type" value="Genomic_DNA"/>
</dbReference>
<comment type="caution">
    <text evidence="6">The sequence shown here is derived from an EMBL/GenBank/DDBJ whole genome shotgun (WGS) entry which is preliminary data.</text>
</comment>
<protein>
    <submittedName>
        <fullName evidence="6">DoxX family protein</fullName>
    </submittedName>
</protein>
<dbReference type="GeneID" id="79314675"/>
<keyword evidence="7" id="KW-1185">Reference proteome</keyword>
<gene>
    <name evidence="6" type="ORF">ACFQPE_02685</name>
</gene>
<evidence type="ECO:0000256" key="5">
    <source>
        <dbReference type="SAM" id="Phobius"/>
    </source>
</evidence>
<reference evidence="6 7" key="1">
    <citation type="journal article" date="2019" name="Int. J. Syst. Evol. Microbiol.">
        <title>The Global Catalogue of Microorganisms (GCM) 10K type strain sequencing project: providing services to taxonomists for standard genome sequencing and annotation.</title>
        <authorList>
            <consortium name="The Broad Institute Genomics Platform"/>
            <consortium name="The Broad Institute Genome Sequencing Center for Infectious Disease"/>
            <person name="Wu L."/>
            <person name="Ma J."/>
        </authorList>
    </citation>
    <scope>NUCLEOTIDE SEQUENCE [LARGE SCALE GENOMIC DNA]</scope>
    <source>
        <strain evidence="6 7">PSR21</strain>
    </source>
</reference>
<proteinExistence type="predicted"/>
<sequence>MTLPVLQSTVGLFDGPGAAFVFLLARVLFGGVLAFMGLNHFTGGEEMAGYAGVKGVPAPDLLVPLSGGTLVFGGLSVALGVYPLLGSGALAVFLLVTTPVMHDFWAVGEEQRQQETINFLKNAALLGAALVFLVLSGVAWPLSLGVGV</sequence>
<evidence type="ECO:0000256" key="1">
    <source>
        <dbReference type="ARBA" id="ARBA00004141"/>
    </source>
</evidence>
<dbReference type="InterPro" id="IPR032808">
    <property type="entry name" value="DoxX"/>
</dbReference>
<feature type="transmembrane region" description="Helical" evidence="5">
    <location>
        <begin position="20"/>
        <end position="41"/>
    </location>
</feature>
<evidence type="ECO:0000256" key="2">
    <source>
        <dbReference type="ARBA" id="ARBA00022692"/>
    </source>
</evidence>
<keyword evidence="2 5" id="KW-0812">Transmembrane</keyword>
<dbReference type="RefSeq" id="WP_276305106.1">
    <property type="nucleotide sequence ID" value="NZ_CP119992.1"/>
</dbReference>
<accession>A0ABD6A522</accession>
<evidence type="ECO:0000313" key="7">
    <source>
        <dbReference type="Proteomes" id="UP001596547"/>
    </source>
</evidence>
<keyword evidence="4 5" id="KW-0472">Membrane</keyword>
<dbReference type="GO" id="GO:0016020">
    <property type="term" value="C:membrane"/>
    <property type="evidence" value="ECO:0007669"/>
    <property type="project" value="UniProtKB-SubCell"/>
</dbReference>
<comment type="subcellular location">
    <subcellularLocation>
        <location evidence="1">Membrane</location>
        <topology evidence="1">Multi-pass membrane protein</topology>
    </subcellularLocation>
</comment>
<evidence type="ECO:0000256" key="4">
    <source>
        <dbReference type="ARBA" id="ARBA00023136"/>
    </source>
</evidence>
<name>A0ABD6A522_9EURY</name>
<dbReference type="Proteomes" id="UP001596547">
    <property type="component" value="Unassembled WGS sequence"/>
</dbReference>